<dbReference type="Proteomes" id="UP001157006">
    <property type="component" value="Chromosome 2"/>
</dbReference>
<evidence type="ECO:0000256" key="1">
    <source>
        <dbReference type="SAM" id="MobiDB-lite"/>
    </source>
</evidence>
<keyword evidence="3" id="KW-1185">Reference proteome</keyword>
<gene>
    <name evidence="2" type="ORF">VFH_II045240</name>
</gene>
<evidence type="ECO:0000313" key="2">
    <source>
        <dbReference type="EMBL" id="CAI8596658.1"/>
    </source>
</evidence>
<feature type="region of interest" description="Disordered" evidence="1">
    <location>
        <begin position="130"/>
        <end position="177"/>
    </location>
</feature>
<name>A0AAV0ZHH7_VICFA</name>
<feature type="compositionally biased region" description="Polar residues" evidence="1">
    <location>
        <begin position="130"/>
        <end position="141"/>
    </location>
</feature>
<reference evidence="2 3" key="1">
    <citation type="submission" date="2023-01" db="EMBL/GenBank/DDBJ databases">
        <authorList>
            <person name="Kreplak J."/>
        </authorList>
    </citation>
    <scope>NUCLEOTIDE SEQUENCE [LARGE SCALE GENOMIC DNA]</scope>
</reference>
<evidence type="ECO:0000313" key="3">
    <source>
        <dbReference type="Proteomes" id="UP001157006"/>
    </source>
</evidence>
<dbReference type="EMBL" id="OX451737">
    <property type="protein sequence ID" value="CAI8596658.1"/>
    <property type="molecule type" value="Genomic_DNA"/>
</dbReference>
<feature type="compositionally biased region" description="Low complexity" evidence="1">
    <location>
        <begin position="155"/>
        <end position="164"/>
    </location>
</feature>
<organism evidence="2 3">
    <name type="scientific">Vicia faba</name>
    <name type="common">Broad bean</name>
    <name type="synonym">Faba vulgaris</name>
    <dbReference type="NCBI Taxonomy" id="3906"/>
    <lineage>
        <taxon>Eukaryota</taxon>
        <taxon>Viridiplantae</taxon>
        <taxon>Streptophyta</taxon>
        <taxon>Embryophyta</taxon>
        <taxon>Tracheophyta</taxon>
        <taxon>Spermatophyta</taxon>
        <taxon>Magnoliopsida</taxon>
        <taxon>eudicotyledons</taxon>
        <taxon>Gunneridae</taxon>
        <taxon>Pentapetalae</taxon>
        <taxon>rosids</taxon>
        <taxon>fabids</taxon>
        <taxon>Fabales</taxon>
        <taxon>Fabaceae</taxon>
        <taxon>Papilionoideae</taxon>
        <taxon>50 kb inversion clade</taxon>
        <taxon>NPAAA clade</taxon>
        <taxon>Hologalegina</taxon>
        <taxon>IRL clade</taxon>
        <taxon>Fabeae</taxon>
        <taxon>Vicia</taxon>
    </lineage>
</organism>
<sequence length="270" mass="29870">MEDCSVILTMDDIPEASKGSFYMLKRRRRKYVPISETKVQNPLNKKFSLQKGVQKEARKRPFISDALQKKVEGKTVVEVVLKDVEGILGARVVLVSEKVASHALETIMEEEHVVPEVAKANDTSIPMNLVSDNVLDSSNSPLMRKSPTPTPPQSPTNSPDNTPSPKHDQNLHMDSIIPSPRPSSKLEYFSLDSQNASKASILEELSSHLVGELPNEQKHLACISNSKYPKPLNIMLESPIEVSSSKSSSSSSSHSEFDAFEFIPLVVKHL</sequence>
<accession>A0AAV0ZHH7</accession>
<protein>
    <submittedName>
        <fullName evidence="2">Uncharacterized protein</fullName>
    </submittedName>
</protein>
<dbReference type="AlphaFoldDB" id="A0AAV0ZHH7"/>
<proteinExistence type="predicted"/>